<keyword evidence="2" id="KW-0732">Signal</keyword>
<feature type="region of interest" description="Disordered" evidence="1">
    <location>
        <begin position="55"/>
        <end position="120"/>
    </location>
</feature>
<evidence type="ECO:0000313" key="3">
    <source>
        <dbReference type="EMBL" id="TCD64852.1"/>
    </source>
</evidence>
<sequence length="120" mass="13228">MARSKFAAIIFAFALISHLDVMAFPLSPRQWWSPSELQTMRFDYAAGEPWSSSLNLEAETLSPPRRAPASPILESPSSQPLASRNWADLGPERLQGTRFGDEHYGSTGVDSGDGDSEQSW</sequence>
<accession>A0A4R0RBV2</accession>
<dbReference type="EMBL" id="RWJN01000211">
    <property type="protein sequence ID" value="TCD64852.1"/>
    <property type="molecule type" value="Genomic_DNA"/>
</dbReference>
<name>A0A4R0RBV2_9APHY</name>
<feature type="signal peptide" evidence="2">
    <location>
        <begin position="1"/>
        <end position="23"/>
    </location>
</feature>
<dbReference type="AlphaFoldDB" id="A0A4R0RBV2"/>
<reference evidence="3 4" key="1">
    <citation type="submission" date="2018-11" db="EMBL/GenBank/DDBJ databases">
        <title>Genome assembly of Steccherinum ochraceum LE-BIN_3174, the white-rot fungus of the Steccherinaceae family (The Residual Polyporoid clade, Polyporales, Basidiomycota).</title>
        <authorList>
            <person name="Fedorova T.V."/>
            <person name="Glazunova O.A."/>
            <person name="Landesman E.O."/>
            <person name="Moiseenko K.V."/>
            <person name="Psurtseva N.V."/>
            <person name="Savinova O.S."/>
            <person name="Shakhova N.V."/>
            <person name="Tyazhelova T.V."/>
            <person name="Vasina D.V."/>
        </authorList>
    </citation>
    <scope>NUCLEOTIDE SEQUENCE [LARGE SCALE GENOMIC DNA]</scope>
    <source>
        <strain evidence="3 4">LE-BIN_3174</strain>
    </source>
</reference>
<comment type="caution">
    <text evidence="3">The sequence shown here is derived from an EMBL/GenBank/DDBJ whole genome shotgun (WGS) entry which is preliminary data.</text>
</comment>
<protein>
    <submittedName>
        <fullName evidence="3">Uncharacterized protein</fullName>
    </submittedName>
</protein>
<gene>
    <name evidence="3" type="ORF">EIP91_003556</name>
</gene>
<evidence type="ECO:0000313" key="4">
    <source>
        <dbReference type="Proteomes" id="UP000292702"/>
    </source>
</evidence>
<dbReference type="Proteomes" id="UP000292702">
    <property type="component" value="Unassembled WGS sequence"/>
</dbReference>
<evidence type="ECO:0000256" key="1">
    <source>
        <dbReference type="SAM" id="MobiDB-lite"/>
    </source>
</evidence>
<keyword evidence="4" id="KW-1185">Reference proteome</keyword>
<proteinExistence type="predicted"/>
<feature type="chain" id="PRO_5020529086" evidence="2">
    <location>
        <begin position="24"/>
        <end position="120"/>
    </location>
</feature>
<organism evidence="3 4">
    <name type="scientific">Steccherinum ochraceum</name>
    <dbReference type="NCBI Taxonomy" id="92696"/>
    <lineage>
        <taxon>Eukaryota</taxon>
        <taxon>Fungi</taxon>
        <taxon>Dikarya</taxon>
        <taxon>Basidiomycota</taxon>
        <taxon>Agaricomycotina</taxon>
        <taxon>Agaricomycetes</taxon>
        <taxon>Polyporales</taxon>
        <taxon>Steccherinaceae</taxon>
        <taxon>Steccherinum</taxon>
    </lineage>
</organism>
<evidence type="ECO:0000256" key="2">
    <source>
        <dbReference type="SAM" id="SignalP"/>
    </source>
</evidence>